<evidence type="ECO:0000313" key="2">
    <source>
        <dbReference type="Proteomes" id="UP000221758"/>
    </source>
</evidence>
<reference evidence="1 2" key="1">
    <citation type="submission" date="2017-02" db="EMBL/GenBank/DDBJ databases">
        <title>The complete genome of Acinetobacter Baumannii phage WCHABP12.</title>
        <authorList>
            <person name="Zhou W."/>
            <person name="Feng Y."/>
            <person name="Zong Z."/>
        </authorList>
    </citation>
    <scope>NUCLEOTIDE SEQUENCE [LARGE SCALE GENOMIC DNA]</scope>
</reference>
<keyword evidence="2" id="KW-1185">Reference proteome</keyword>
<proteinExistence type="predicted"/>
<sequence>MSFQKTVNLNPPIGVVGAFASIGVSHTALAGVEQFIAGTAGVTIARFAWCNTIDGTVQNAKPVDTTNWVVGFIERDTNIGVITDWQGQATMVVPKGMPISAYDRGDFFVVATTVATVGQKVFASDTDGTIATGAAGATVAGHTETNFTVAKSGAVGTVLKITAQ</sequence>
<dbReference type="InterPro" id="IPR056914">
    <property type="entry name" value="Gp53-like"/>
</dbReference>
<gene>
    <name evidence="1" type="ORF">ABP12_00081</name>
</gene>
<accession>A0A1V0DZG3</accession>
<protein>
    <submittedName>
        <fullName evidence="1">Uncharacterized protein</fullName>
    </submittedName>
</protein>
<dbReference type="Proteomes" id="UP000221758">
    <property type="component" value="Segment"/>
</dbReference>
<evidence type="ECO:0000313" key="1">
    <source>
        <dbReference type="EMBL" id="ARB06822.1"/>
    </source>
</evidence>
<organism evidence="1 2">
    <name type="scientific">Acinetobacter phage WCHABP12</name>
    <dbReference type="NCBI Taxonomy" id="1965454"/>
    <lineage>
        <taxon>Viruses</taxon>
        <taxon>Duplodnaviria</taxon>
        <taxon>Heunggongvirae</taxon>
        <taxon>Uroviricota</taxon>
        <taxon>Caudoviricetes</taxon>
        <taxon>Obolenskvirus</taxon>
        <taxon>Obolenskvirus WCHABP12</taxon>
    </lineage>
</organism>
<dbReference type="OrthoDB" id="17654at10239"/>
<name>A0A1V0DZG3_9CAUD</name>
<dbReference type="Pfam" id="PF23982">
    <property type="entry name" value="XM1_gp53_minor_capsid"/>
    <property type="match status" value="1"/>
</dbReference>
<dbReference type="EMBL" id="KY670595">
    <property type="protein sequence ID" value="ARB06822.1"/>
    <property type="molecule type" value="Genomic_DNA"/>
</dbReference>